<feature type="domain" description="Disease resistance R13L4/SHOC-2-like LRR" evidence="11">
    <location>
        <begin position="571"/>
        <end position="948"/>
    </location>
</feature>
<comment type="similarity">
    <text evidence="1">Belongs to the disease resistance NB-LRR family.</text>
</comment>
<keyword evidence="3" id="KW-0677">Repeat</keyword>
<keyword evidence="5" id="KW-0611">Plant defense</keyword>
<reference evidence="12 13" key="1">
    <citation type="submission" date="2017-09" db="EMBL/GenBank/DDBJ databases">
        <authorList>
            <consortium name="International Durum Wheat Genome Sequencing Consortium (IDWGSC)"/>
            <person name="Milanesi L."/>
        </authorList>
    </citation>
    <scope>NUCLEOTIDE SEQUENCE [LARGE SCALE GENOMIC DNA]</scope>
    <source>
        <strain evidence="13">cv. Svevo</strain>
    </source>
</reference>
<dbReference type="Gramene" id="TRITD2Av1G006580.14">
    <property type="protein sequence ID" value="TRITD2Av1G006580.14"/>
    <property type="gene ID" value="TRITD2Av1G006580"/>
</dbReference>
<evidence type="ECO:0000256" key="6">
    <source>
        <dbReference type="ARBA" id="ARBA00023054"/>
    </source>
</evidence>
<dbReference type="InterPro" id="IPR036388">
    <property type="entry name" value="WH-like_DNA-bd_sf"/>
</dbReference>
<feature type="domain" description="Disease resistance N-terminal" evidence="9">
    <location>
        <begin position="7"/>
        <end position="95"/>
    </location>
</feature>
<dbReference type="Pfam" id="PF23598">
    <property type="entry name" value="LRR_14"/>
    <property type="match status" value="1"/>
</dbReference>
<evidence type="ECO:0000256" key="4">
    <source>
        <dbReference type="ARBA" id="ARBA00022741"/>
    </source>
</evidence>
<dbReference type="Pfam" id="PF18052">
    <property type="entry name" value="Rx_N"/>
    <property type="match status" value="1"/>
</dbReference>
<dbReference type="InterPro" id="IPR042197">
    <property type="entry name" value="Apaf_helical"/>
</dbReference>
<dbReference type="PANTHER" id="PTHR23155:SF1116">
    <property type="entry name" value="OS12G0273300 PROTEIN"/>
    <property type="match status" value="1"/>
</dbReference>
<dbReference type="PANTHER" id="PTHR23155">
    <property type="entry name" value="DISEASE RESISTANCE PROTEIN RP"/>
    <property type="match status" value="1"/>
</dbReference>
<dbReference type="Gene3D" id="3.80.10.10">
    <property type="entry name" value="Ribonuclease Inhibitor"/>
    <property type="match status" value="1"/>
</dbReference>
<dbReference type="Gene3D" id="3.40.50.300">
    <property type="entry name" value="P-loop containing nucleotide triphosphate hydrolases"/>
    <property type="match status" value="1"/>
</dbReference>
<keyword evidence="4" id="KW-0547">Nucleotide-binding</keyword>
<dbReference type="InterPro" id="IPR058922">
    <property type="entry name" value="WHD_DRP"/>
</dbReference>
<dbReference type="EMBL" id="LT934113">
    <property type="protein sequence ID" value="VAH24686.1"/>
    <property type="molecule type" value="Genomic_DNA"/>
</dbReference>
<dbReference type="Gene3D" id="1.10.10.10">
    <property type="entry name" value="Winged helix-like DNA-binding domain superfamily/Winged helix DNA-binding domain"/>
    <property type="match status" value="1"/>
</dbReference>
<dbReference type="InterPro" id="IPR002182">
    <property type="entry name" value="NB-ARC"/>
</dbReference>
<dbReference type="Pfam" id="PF23559">
    <property type="entry name" value="WHD_DRP"/>
    <property type="match status" value="1"/>
</dbReference>
<dbReference type="OMA" id="TLWTHIN"/>
<evidence type="ECO:0000259" key="9">
    <source>
        <dbReference type="Pfam" id="PF18052"/>
    </source>
</evidence>
<protein>
    <submittedName>
        <fullName evidence="12">Uncharacterized protein</fullName>
    </submittedName>
</protein>
<dbReference type="GO" id="GO:0002758">
    <property type="term" value="P:innate immune response-activating signaling pathway"/>
    <property type="evidence" value="ECO:0007669"/>
    <property type="project" value="UniProtKB-ARBA"/>
</dbReference>
<sequence length="979" mass="110200">MDLATGAMGSLLNKLAELLTEEYKLQTSVREGVESLQKEMKSMQAALSKVAEVPRDQLDDQVKLWAGEVRELSFAMEDVVDKFLVRVDDGSEPAAKSDKLKRLMEKFTGLFTKGKARHEIADAIKEINKQVQDISSRRGRYTVDNIVPRPPNMTSIDPRLGALYTEVTELVGIAGTRDQELMKMLSEGHGMSEKKLKTVSVVGFGGLGKTTLVKTVYEKIKGDFNCSAFVSVGRNAEAKKVFMNILLDRNMKKIRDDLGMNESQFIMLDAPPLINLLRESLAEKRYLIVIDDIWDEKLWTTINWAFSKANGYGSRLITTTRIDSVSKLCCSSTNDSVYQMEPLSDDDSRRLFHKRIFSQQSGCPHEFEKVSKDILRKCGGVPLAIITIASILASDERANSLNEWHVLLESIGRGLTENRSAEEMRRILSFSYYDLPSYLKTCLLYLSMFPEDSEILKDQLIWMWIAESFVQCGKPNTSLFEVGETYFNELVNRSLIQSVYDHDYGSVYACRVHDSILDLICFLSREENFVTMVSGTGDTISSGGIVRRWSLQNARKEEGQTRPLRSESIGHVRSVVTFAPAIDLMPPLSSFVVLRVLDLDLYGYDGTMEDRLNLQELGSLLHLRYLRLSQGPYDDNLKLPEEIGKLKFLQVLILPDCTRLPSTVIKLTRLMCLRINRWSPNDERLQLPDGVGNLRSMEVLPNIKVGSISIVKELGNMHRLRELNIQFESSEPVEAFVESVQKMQKIQRVEISAKCERGVSMDLLGESWVPPASLREFIMVKGVRLSTLPAWNPYHLSQLSKLLIRVGDVRQEDLEFLERLPALRILGLKSDNQRPLVVGAEGFRCLEQVFLCCLEQVFLCSKSPSQILFQPGAMPKAEEVGLEIGLRVAKDEAAGSGGDWFDLGIGNLPSLRDVTVRLYRSGVTVGEAKQAKAALEKALRAHPNLPTIEIDFDKDIPEDARDEDVYTKGVDSSVDEESE</sequence>
<evidence type="ECO:0000256" key="3">
    <source>
        <dbReference type="ARBA" id="ARBA00022737"/>
    </source>
</evidence>
<keyword evidence="6" id="KW-0175">Coiled coil</keyword>
<dbReference type="SUPFAM" id="SSF52540">
    <property type="entry name" value="P-loop containing nucleoside triphosphate hydrolases"/>
    <property type="match status" value="1"/>
</dbReference>
<dbReference type="Gene3D" id="1.20.5.4130">
    <property type="match status" value="1"/>
</dbReference>
<feature type="domain" description="Disease resistance protein winged helix" evidence="10">
    <location>
        <begin position="448"/>
        <end position="520"/>
    </location>
</feature>
<dbReference type="Gene3D" id="1.10.8.430">
    <property type="entry name" value="Helical domain of apoptotic protease-activating factors"/>
    <property type="match status" value="1"/>
</dbReference>
<dbReference type="InterPro" id="IPR041118">
    <property type="entry name" value="Rx_N"/>
</dbReference>
<dbReference type="AlphaFoldDB" id="A0A9R1NGV3"/>
<feature type="domain" description="NB-ARC" evidence="8">
    <location>
        <begin position="191"/>
        <end position="360"/>
    </location>
</feature>
<dbReference type="GO" id="GO:0009626">
    <property type="term" value="P:plant-type hypersensitive response"/>
    <property type="evidence" value="ECO:0007669"/>
    <property type="project" value="UniProtKB-ARBA"/>
</dbReference>
<dbReference type="InterPro" id="IPR044974">
    <property type="entry name" value="Disease_R_plants"/>
</dbReference>
<feature type="region of interest" description="Disordered" evidence="7">
    <location>
        <begin position="953"/>
        <end position="979"/>
    </location>
</feature>
<proteinExistence type="inferred from homology"/>
<feature type="compositionally biased region" description="Basic and acidic residues" evidence="7">
    <location>
        <begin position="953"/>
        <end position="966"/>
    </location>
</feature>
<dbReference type="InterPro" id="IPR055414">
    <property type="entry name" value="LRR_R13L4/SHOC2-like"/>
</dbReference>
<dbReference type="GO" id="GO:0042742">
    <property type="term" value="P:defense response to bacterium"/>
    <property type="evidence" value="ECO:0007669"/>
    <property type="project" value="UniProtKB-ARBA"/>
</dbReference>
<dbReference type="CDD" id="cd14798">
    <property type="entry name" value="RX-CC_like"/>
    <property type="match status" value="1"/>
</dbReference>
<dbReference type="InterPro" id="IPR032675">
    <property type="entry name" value="LRR_dom_sf"/>
</dbReference>
<name>A0A9R1NGV3_TRITD</name>
<gene>
    <name evidence="12" type="ORF">TRITD_2Av1G006580</name>
</gene>
<dbReference type="Proteomes" id="UP000324705">
    <property type="component" value="Chromosome 2A"/>
</dbReference>
<keyword evidence="2" id="KW-0433">Leucine-rich repeat</keyword>
<dbReference type="InterPro" id="IPR038005">
    <property type="entry name" value="RX-like_CC"/>
</dbReference>
<evidence type="ECO:0000256" key="7">
    <source>
        <dbReference type="SAM" id="MobiDB-lite"/>
    </source>
</evidence>
<organism evidence="12 13">
    <name type="scientific">Triticum turgidum subsp. durum</name>
    <name type="common">Durum wheat</name>
    <name type="synonym">Triticum durum</name>
    <dbReference type="NCBI Taxonomy" id="4567"/>
    <lineage>
        <taxon>Eukaryota</taxon>
        <taxon>Viridiplantae</taxon>
        <taxon>Streptophyta</taxon>
        <taxon>Embryophyta</taxon>
        <taxon>Tracheophyta</taxon>
        <taxon>Spermatophyta</taxon>
        <taxon>Magnoliopsida</taxon>
        <taxon>Liliopsida</taxon>
        <taxon>Poales</taxon>
        <taxon>Poaceae</taxon>
        <taxon>BOP clade</taxon>
        <taxon>Pooideae</taxon>
        <taxon>Triticodae</taxon>
        <taxon>Triticeae</taxon>
        <taxon>Triticinae</taxon>
        <taxon>Triticum</taxon>
    </lineage>
</organism>
<dbReference type="InterPro" id="IPR027417">
    <property type="entry name" value="P-loop_NTPase"/>
</dbReference>
<evidence type="ECO:0000259" key="10">
    <source>
        <dbReference type="Pfam" id="PF23559"/>
    </source>
</evidence>
<evidence type="ECO:0000259" key="11">
    <source>
        <dbReference type="Pfam" id="PF23598"/>
    </source>
</evidence>
<accession>A0A9R1NGV3</accession>
<dbReference type="FunFam" id="1.10.10.10:FF:000322">
    <property type="entry name" value="Probable disease resistance protein At1g63360"/>
    <property type="match status" value="1"/>
</dbReference>
<evidence type="ECO:0000313" key="13">
    <source>
        <dbReference type="Proteomes" id="UP000324705"/>
    </source>
</evidence>
<evidence type="ECO:0000313" key="12">
    <source>
        <dbReference type="EMBL" id="VAH24686.1"/>
    </source>
</evidence>
<evidence type="ECO:0000256" key="2">
    <source>
        <dbReference type="ARBA" id="ARBA00022614"/>
    </source>
</evidence>
<keyword evidence="13" id="KW-1185">Reference proteome</keyword>
<dbReference type="SUPFAM" id="SSF52058">
    <property type="entry name" value="L domain-like"/>
    <property type="match status" value="1"/>
</dbReference>
<evidence type="ECO:0000256" key="5">
    <source>
        <dbReference type="ARBA" id="ARBA00022821"/>
    </source>
</evidence>
<dbReference type="PRINTS" id="PR00364">
    <property type="entry name" value="DISEASERSIST"/>
</dbReference>
<dbReference type="GO" id="GO:0043531">
    <property type="term" value="F:ADP binding"/>
    <property type="evidence" value="ECO:0007669"/>
    <property type="project" value="InterPro"/>
</dbReference>
<dbReference type="Pfam" id="PF00931">
    <property type="entry name" value="NB-ARC"/>
    <property type="match status" value="1"/>
</dbReference>
<evidence type="ECO:0000259" key="8">
    <source>
        <dbReference type="Pfam" id="PF00931"/>
    </source>
</evidence>
<evidence type="ECO:0000256" key="1">
    <source>
        <dbReference type="ARBA" id="ARBA00008894"/>
    </source>
</evidence>